<protein>
    <recommendedName>
        <fullName evidence="3">Nephrocystin 3-like N-terminal domain-containing protein</fullName>
    </recommendedName>
</protein>
<dbReference type="EMBL" id="BPWL01000006">
    <property type="protein sequence ID" value="GJJ11004.1"/>
    <property type="molecule type" value="Genomic_DNA"/>
</dbReference>
<dbReference type="Gene3D" id="2.130.10.10">
    <property type="entry name" value="YVTN repeat-like/Quinoprotein amine dehydrogenase"/>
    <property type="match status" value="3"/>
</dbReference>
<dbReference type="InterPro" id="IPR011047">
    <property type="entry name" value="Quinoprotein_ADH-like_sf"/>
</dbReference>
<reference evidence="4" key="1">
    <citation type="submission" date="2021-10" db="EMBL/GenBank/DDBJ databases">
        <title>De novo Genome Assembly of Clathrus columnatus (Basidiomycota, Fungi) Using Illumina and Nanopore Sequence Data.</title>
        <authorList>
            <person name="Ogiso-Tanaka E."/>
            <person name="Itagaki H."/>
            <person name="Hosoya T."/>
            <person name="Hosaka K."/>
        </authorList>
    </citation>
    <scope>NUCLEOTIDE SEQUENCE</scope>
    <source>
        <strain evidence="4">MO-923</strain>
    </source>
</reference>
<dbReference type="InterPro" id="IPR056884">
    <property type="entry name" value="NPHP3-like_N"/>
</dbReference>
<feature type="compositionally biased region" description="Polar residues" evidence="2">
    <location>
        <begin position="21"/>
        <end position="40"/>
    </location>
</feature>
<dbReference type="InterPro" id="IPR015943">
    <property type="entry name" value="WD40/YVTN_repeat-like_dom_sf"/>
</dbReference>
<dbReference type="Pfam" id="PF24883">
    <property type="entry name" value="NPHP3_N"/>
    <property type="match status" value="1"/>
</dbReference>
<evidence type="ECO:0000313" key="4">
    <source>
        <dbReference type="EMBL" id="GJJ11004.1"/>
    </source>
</evidence>
<dbReference type="SUPFAM" id="SSF50998">
    <property type="entry name" value="Quinoprotein alcohol dehydrogenase-like"/>
    <property type="match status" value="1"/>
</dbReference>
<dbReference type="SUPFAM" id="SSF82171">
    <property type="entry name" value="DPP6 N-terminal domain-like"/>
    <property type="match status" value="1"/>
</dbReference>
<organism evidence="4 5">
    <name type="scientific">Clathrus columnatus</name>
    <dbReference type="NCBI Taxonomy" id="1419009"/>
    <lineage>
        <taxon>Eukaryota</taxon>
        <taxon>Fungi</taxon>
        <taxon>Dikarya</taxon>
        <taxon>Basidiomycota</taxon>
        <taxon>Agaricomycotina</taxon>
        <taxon>Agaricomycetes</taxon>
        <taxon>Phallomycetidae</taxon>
        <taxon>Phallales</taxon>
        <taxon>Clathraceae</taxon>
        <taxon>Clathrus</taxon>
    </lineage>
</organism>
<keyword evidence="1" id="KW-0677">Repeat</keyword>
<feature type="compositionally biased region" description="Basic residues" evidence="2">
    <location>
        <begin position="1"/>
        <end position="13"/>
    </location>
</feature>
<dbReference type="PANTHER" id="PTHR10039">
    <property type="entry name" value="AMELOGENIN"/>
    <property type="match status" value="1"/>
</dbReference>
<feature type="domain" description="Nephrocystin 3-like N-terminal" evidence="3">
    <location>
        <begin position="273"/>
        <end position="434"/>
    </location>
</feature>
<dbReference type="SUPFAM" id="SSF52540">
    <property type="entry name" value="P-loop containing nucleoside triphosphate hydrolases"/>
    <property type="match status" value="1"/>
</dbReference>
<keyword evidence="5" id="KW-1185">Reference proteome</keyword>
<comment type="caution">
    <text evidence="4">The sequence shown here is derived from an EMBL/GenBank/DDBJ whole genome shotgun (WGS) entry which is preliminary data.</text>
</comment>
<evidence type="ECO:0000256" key="2">
    <source>
        <dbReference type="SAM" id="MobiDB-lite"/>
    </source>
</evidence>
<dbReference type="InterPro" id="IPR027417">
    <property type="entry name" value="P-loop_NTPase"/>
</dbReference>
<proteinExistence type="predicted"/>
<dbReference type="Proteomes" id="UP001050691">
    <property type="component" value="Unassembled WGS sequence"/>
</dbReference>
<dbReference type="Gene3D" id="3.40.50.300">
    <property type="entry name" value="P-loop containing nucleotide triphosphate hydrolases"/>
    <property type="match status" value="1"/>
</dbReference>
<evidence type="ECO:0000259" key="3">
    <source>
        <dbReference type="Pfam" id="PF24883"/>
    </source>
</evidence>
<accession>A0AAV5AE63</accession>
<evidence type="ECO:0000313" key="5">
    <source>
        <dbReference type="Proteomes" id="UP001050691"/>
    </source>
</evidence>
<evidence type="ECO:0000256" key="1">
    <source>
        <dbReference type="ARBA" id="ARBA00022737"/>
    </source>
</evidence>
<name>A0AAV5AE63_9AGAM</name>
<gene>
    <name evidence="4" type="ORF">Clacol_005233</name>
</gene>
<dbReference type="PANTHER" id="PTHR10039:SF17">
    <property type="entry name" value="FUNGAL STAND N-TERMINAL GOODBYE DOMAIN-CONTAINING PROTEIN-RELATED"/>
    <property type="match status" value="1"/>
</dbReference>
<feature type="region of interest" description="Disordered" evidence="2">
    <location>
        <begin position="1"/>
        <end position="44"/>
    </location>
</feature>
<sequence>MNKLRQKFSKKKGAHGDSHSEIAQQLSSNNDSKPNGTLVSDNELDRGKLDDSMREVSQILNGTRDITGKSLEHDSNKACRYKEVASNLVQRLSVFTNLVQSVANAHPYAKMAWAIISGAVDAIVYTQDIDQDILYLFGILDATYKFIEDTKDIENHPSYERILSTLTKQTVDCAYFIRDYAKITNFWARVGKNIIGGPIKTRVQNYQTVFSRILVEFQTHSSLHTEIAVGRILELNQEICEVLYLDSLPYAVGAGLNTGKQCLLGTRMEVLDEIVDWINDGDESCPRLFWLAGPAGVGKSAIAHSIAVRFEYIGRLGSFFCFDRNYSFERRRDKIFSTIARDLADLDLRIKHQLARVIRDRTSLRTTTDLHIQWKNFIFEPLNAISDASTGPILIVVDALDECDNPSSRQNLLKVLETEITSLPVNVRFLVTSRLEHDIMLTCNKLQPHIRIKMMETIPESESKRDIFTYLKANLDSFEDPQLMHLVELSQGLFQWAYLASQFLNGLGNNGGLTVTERYENLIKTQHIQSINGPLDIMYTQILSSLFNADDSLVITRFRSIIGSIITSSEPLSLETLVALRGDKIRPSHREGDIKVVIQYMGSLLSGINNPSSIIRPLHLSFREYLLDPNRSHKFSINPSPCHHDFAVGCIRTMMEELRFNICDIPDSHKRNSDYEDLPERVSSSISIPLSYSCRFWALHVSWTGFDSSLARKVEEFLHHGFLSWLEVLSLVNAVNIAAKLMSGLISWSSRGKSHKGLYDFAVDGKRFVRLFGDAIAVSAPHIYLSALPFCPQNSIIYRTYIRQFPNALITSEPIRDWSLASTGSDVGCLNCISFSHGEKYLAVSSLTNRGVFKLLDSETFDILWTKEVPDNEVIRAIQFSPGDRTLVLATQTKVYLFDTLMGGLTLHQDFPLTFGSRRETEILKKTIFSQNARYIAFFYKSSLICWNLETEEETINIPFNDRYTYTAGFEFSNNDSGLFVTYFADIGAQVWDLETGTVLHGPFKLPQNLTIHRTVVSPNGKDIFFLDHVRHLHKWNFQDKSLVAFDPKRQPYINKVKVSISPDGDYVITKSFGRLTLHDMNGNELHCEINSNTFRSAFSEDGKRLAICDRGRLNIWELDGWQTTPNIQQSTLPPDRLRFHNVSSDGKYFLAVTGQDYEIWDAELEQPIQRLDYFESIMLPIFSPLNRYLAYVPDTQSATIYDIHSGLIKKFEFLPSDEEDQIYDLAFSQDETSIATFDLSQGRIHIWDIASCKIVDTLTIPKAKAITVDDLEFWACIASSNFRYFAYVCSNEDNISLLSRTRSIPVNFLIYEQGHSWDSEDFLFSLDEEYMLVSCGPKIFHIDLITENHRVVALQRNHISDGRSTRRIHFTSSSDTILVEIHEYKGYNIWNAFSGQLLYSALLEYLDIRIHGFIPVHQCLFIETNIFFRILTLDAKRNDLISFSSNEQHSLKNLLLGSSASLREDGWVITENNELLFWVPDRYHETLYTPRLKYIIRGEITELDLSGFSHGQSWASCRVAVD</sequence>